<dbReference type="EC" id="2.4.1.227" evidence="10"/>
<dbReference type="Gene3D" id="3.40.50.2000">
    <property type="entry name" value="Glycogen Phosphorylase B"/>
    <property type="match status" value="2"/>
</dbReference>
<keyword evidence="1 10" id="KW-1003">Cell membrane</keyword>
<evidence type="ECO:0000256" key="11">
    <source>
        <dbReference type="SAM" id="MobiDB-lite"/>
    </source>
</evidence>
<comment type="catalytic activity">
    <reaction evidence="10">
        <text>di-trans,octa-cis-undecaprenyl diphospho-N-acetyl-alpha-D-muramoyl-L-alanyl-D-glutamyl-meso-2,6-diaminopimeloyl-D-alanyl-D-alanine + UDP-N-acetyl-alpha-D-glucosamine = di-trans,octa-cis-undecaprenyl diphospho-[N-acetyl-alpha-D-glucosaminyl-(1-&gt;4)]-N-acetyl-alpha-D-muramoyl-L-alanyl-D-glutamyl-meso-2,6-diaminopimeloyl-D-alanyl-D-alanine + UDP + H(+)</text>
        <dbReference type="Rhea" id="RHEA:31227"/>
        <dbReference type="ChEBI" id="CHEBI:15378"/>
        <dbReference type="ChEBI" id="CHEBI:57705"/>
        <dbReference type="ChEBI" id="CHEBI:58223"/>
        <dbReference type="ChEBI" id="CHEBI:61387"/>
        <dbReference type="ChEBI" id="CHEBI:61388"/>
        <dbReference type="EC" id="2.4.1.227"/>
    </reaction>
</comment>
<dbReference type="HAMAP" id="MF_00033">
    <property type="entry name" value="MurG"/>
    <property type="match status" value="1"/>
</dbReference>
<gene>
    <name evidence="10" type="primary">murG</name>
    <name evidence="14" type="ORF">C8E83_1415</name>
</gene>
<keyword evidence="3 10" id="KW-0328">Glycosyltransferase</keyword>
<evidence type="ECO:0000313" key="15">
    <source>
        <dbReference type="Proteomes" id="UP000280008"/>
    </source>
</evidence>
<keyword evidence="8 10" id="KW-0131">Cell cycle</keyword>
<feature type="binding site" evidence="10">
    <location>
        <position position="162"/>
    </location>
    <ligand>
        <name>UDP-N-acetyl-alpha-D-glucosamine</name>
        <dbReference type="ChEBI" id="CHEBI:57705"/>
    </ligand>
</feature>
<feature type="binding site" evidence="10">
    <location>
        <position position="288"/>
    </location>
    <ligand>
        <name>UDP-N-acetyl-alpha-D-glucosamine</name>
        <dbReference type="ChEBI" id="CHEBI:57705"/>
    </ligand>
</feature>
<keyword evidence="5 10" id="KW-0133">Cell shape</keyword>
<comment type="similarity">
    <text evidence="10">Belongs to the glycosyltransferase 28 family. MurG subfamily.</text>
</comment>
<dbReference type="OrthoDB" id="9808936at2"/>
<evidence type="ECO:0000256" key="10">
    <source>
        <dbReference type="HAMAP-Rule" id="MF_00033"/>
    </source>
</evidence>
<dbReference type="GO" id="GO:0009252">
    <property type="term" value="P:peptidoglycan biosynthetic process"/>
    <property type="evidence" value="ECO:0007669"/>
    <property type="project" value="UniProtKB-UniRule"/>
</dbReference>
<dbReference type="Proteomes" id="UP000280008">
    <property type="component" value="Unassembled WGS sequence"/>
</dbReference>
<dbReference type="CDD" id="cd03785">
    <property type="entry name" value="GT28_MurG"/>
    <property type="match status" value="1"/>
</dbReference>
<keyword evidence="4 10" id="KW-0808">Transferase</keyword>
<feature type="binding site" evidence="10">
    <location>
        <position position="125"/>
    </location>
    <ligand>
        <name>UDP-N-acetyl-alpha-D-glucosamine</name>
        <dbReference type="ChEBI" id="CHEBI:57705"/>
    </ligand>
</feature>
<proteinExistence type="inferred from homology"/>
<keyword evidence="2 10" id="KW-0132">Cell division</keyword>
<dbReference type="GO" id="GO:0051991">
    <property type="term" value="F:UDP-N-acetyl-D-glucosamine:N-acetylmuramoyl-L-alanyl-D-glutamyl-meso-2,6-diaminopimelyl-D-alanyl-D-alanine-diphosphoundecaprenol 4-beta-N-acetylglucosaminlytransferase activity"/>
    <property type="evidence" value="ECO:0007669"/>
    <property type="project" value="RHEA"/>
</dbReference>
<sequence>MTTYLLAGGGTAGHVNPLLATADRLRRRDPGATILVLGTAEGLEARLVPARGYELLTVPRLPFPRRPNAAALRFPKRIVGAVAGVRRLLAEHGVDVVVGFGGYAAAPAYLAAWRAKVPIVVHEANAKPGIANVLGSWATRHVGVVFASTRLRHARQVGMPLRDEIETLDRRTTQSEAQQFFGLDPAKPTVLVTGGSLGARRLNETVSRAAEAILGAGWQILHITGEKSDITSTPLADYHLLKYCDRMDLALSAADFVVSRAGAATVSELTALGLPAVLVPYPVGNGEQRFNAADVVAAGGAQLVADEQFTPAWVRSKLVPILLDRALTADMAARSASVGIRDGADRMVDLVLEATPAQVSAPSRPSTSVTGSVSQKKS</sequence>
<evidence type="ECO:0000313" key="14">
    <source>
        <dbReference type="EMBL" id="RKR74306.1"/>
    </source>
</evidence>
<evidence type="ECO:0000256" key="3">
    <source>
        <dbReference type="ARBA" id="ARBA00022676"/>
    </source>
</evidence>
<evidence type="ECO:0000256" key="4">
    <source>
        <dbReference type="ARBA" id="ARBA00022679"/>
    </source>
</evidence>
<comment type="function">
    <text evidence="10">Cell wall formation. Catalyzes the transfer of a GlcNAc subunit on undecaprenyl-pyrophosphoryl-MurNAc-pentapeptide (lipid intermediate I) to form undecaprenyl-pyrophosphoryl-MurNAc-(pentapeptide)GlcNAc (lipid intermediate II).</text>
</comment>
<keyword evidence="9 10" id="KW-0961">Cell wall biogenesis/degradation</keyword>
<feature type="binding site" evidence="10">
    <location>
        <begin position="11"/>
        <end position="13"/>
    </location>
    <ligand>
        <name>UDP-N-acetyl-alpha-D-glucosamine</name>
        <dbReference type="ChEBI" id="CHEBI:57705"/>
    </ligand>
</feature>
<evidence type="ECO:0000259" key="13">
    <source>
        <dbReference type="Pfam" id="PF04101"/>
    </source>
</evidence>
<dbReference type="GO" id="GO:0005975">
    <property type="term" value="P:carbohydrate metabolic process"/>
    <property type="evidence" value="ECO:0007669"/>
    <property type="project" value="InterPro"/>
</dbReference>
<comment type="subcellular location">
    <subcellularLocation>
        <location evidence="10">Cell membrane</location>
        <topology evidence="10">Peripheral membrane protein</topology>
        <orientation evidence="10">Cytoplasmic side</orientation>
    </subcellularLocation>
</comment>
<keyword evidence="7 10" id="KW-0472">Membrane</keyword>
<feature type="domain" description="Glycosyltransferase family 28 N-terminal" evidence="12">
    <location>
        <begin position="5"/>
        <end position="142"/>
    </location>
</feature>
<protein>
    <recommendedName>
        <fullName evidence="10">UDP-N-acetylglucosamine--N-acetylmuramyl-(pentapeptide) pyrophosphoryl-undecaprenol N-acetylglucosamine transferase</fullName>
        <ecNumber evidence="10">2.4.1.227</ecNumber>
    </recommendedName>
    <alternativeName>
        <fullName evidence="10">Undecaprenyl-PP-MurNAc-pentapeptide-UDPGlcNAc GlcNAc transferase</fullName>
    </alternativeName>
</protein>
<accession>A0A495IGV1</accession>
<dbReference type="Pfam" id="PF04101">
    <property type="entry name" value="Glyco_tran_28_C"/>
    <property type="match status" value="1"/>
</dbReference>
<dbReference type="GO" id="GO:0051301">
    <property type="term" value="P:cell division"/>
    <property type="evidence" value="ECO:0007669"/>
    <property type="project" value="UniProtKB-KW"/>
</dbReference>
<dbReference type="GO" id="GO:0008360">
    <property type="term" value="P:regulation of cell shape"/>
    <property type="evidence" value="ECO:0007669"/>
    <property type="project" value="UniProtKB-KW"/>
</dbReference>
<dbReference type="Pfam" id="PF03033">
    <property type="entry name" value="Glyco_transf_28"/>
    <property type="match status" value="1"/>
</dbReference>
<comment type="caution">
    <text evidence="14">The sequence shown here is derived from an EMBL/GenBank/DDBJ whole genome shotgun (WGS) entry which is preliminary data.</text>
</comment>
<dbReference type="RefSeq" id="WP_121369063.1">
    <property type="nucleotide sequence ID" value="NZ_RBKS01000001.1"/>
</dbReference>
<keyword evidence="6 10" id="KW-0573">Peptidoglycan synthesis</keyword>
<feature type="domain" description="Glycosyl transferase family 28 C-terminal" evidence="13">
    <location>
        <begin position="189"/>
        <end position="346"/>
    </location>
</feature>
<keyword evidence="15" id="KW-1185">Reference proteome</keyword>
<comment type="pathway">
    <text evidence="10">Cell wall biogenesis; peptidoglycan biosynthesis.</text>
</comment>
<evidence type="ECO:0000256" key="2">
    <source>
        <dbReference type="ARBA" id="ARBA00022618"/>
    </source>
</evidence>
<dbReference type="EMBL" id="RBKS01000001">
    <property type="protein sequence ID" value="RKR74306.1"/>
    <property type="molecule type" value="Genomic_DNA"/>
</dbReference>
<dbReference type="GO" id="GO:0005886">
    <property type="term" value="C:plasma membrane"/>
    <property type="evidence" value="ECO:0007669"/>
    <property type="project" value="UniProtKB-SubCell"/>
</dbReference>
<evidence type="ECO:0000259" key="12">
    <source>
        <dbReference type="Pfam" id="PF03033"/>
    </source>
</evidence>
<dbReference type="InterPro" id="IPR007235">
    <property type="entry name" value="Glyco_trans_28_C"/>
</dbReference>
<dbReference type="UniPathway" id="UPA00219"/>
<dbReference type="AlphaFoldDB" id="A0A495IGV1"/>
<comment type="caution">
    <text evidence="10">Lacks conserved residue(s) required for the propagation of feature annotation.</text>
</comment>
<name>A0A495IGV1_9MICO</name>
<dbReference type="GO" id="GO:0050511">
    <property type="term" value="F:undecaprenyldiphospho-muramoylpentapeptide beta-N-acetylglucosaminyltransferase activity"/>
    <property type="evidence" value="ECO:0007669"/>
    <property type="project" value="UniProtKB-UniRule"/>
</dbReference>
<evidence type="ECO:0000256" key="8">
    <source>
        <dbReference type="ARBA" id="ARBA00023306"/>
    </source>
</evidence>
<dbReference type="PANTHER" id="PTHR21015">
    <property type="entry name" value="UDP-N-ACETYLGLUCOSAMINE--N-ACETYLMURAMYL-(PENTAPEPTIDE) PYROPHOSPHORYL-UNDECAPRENOL N-ACETYLGLUCOSAMINE TRANSFERASE 1"/>
    <property type="match status" value="1"/>
</dbReference>
<reference evidence="14 15" key="1">
    <citation type="submission" date="2018-10" db="EMBL/GenBank/DDBJ databases">
        <title>Sequencing the genomes of 1000 actinobacteria strains.</title>
        <authorList>
            <person name="Klenk H.-P."/>
        </authorList>
    </citation>
    <scope>NUCLEOTIDE SEQUENCE [LARGE SCALE GENOMIC DNA]</scope>
    <source>
        <strain evidence="14 15">DSM 17894</strain>
    </source>
</reference>
<organism evidence="14 15">
    <name type="scientific">Frondihabitans australicus</name>
    <dbReference type="NCBI Taxonomy" id="386892"/>
    <lineage>
        <taxon>Bacteria</taxon>
        <taxon>Bacillati</taxon>
        <taxon>Actinomycetota</taxon>
        <taxon>Actinomycetes</taxon>
        <taxon>Micrococcales</taxon>
        <taxon>Microbacteriaceae</taxon>
        <taxon>Frondihabitans</taxon>
    </lineage>
</organism>
<evidence type="ECO:0000256" key="5">
    <source>
        <dbReference type="ARBA" id="ARBA00022960"/>
    </source>
</evidence>
<evidence type="ECO:0000256" key="7">
    <source>
        <dbReference type="ARBA" id="ARBA00023136"/>
    </source>
</evidence>
<dbReference type="InterPro" id="IPR006009">
    <property type="entry name" value="GlcNAc_MurG"/>
</dbReference>
<evidence type="ECO:0000256" key="6">
    <source>
        <dbReference type="ARBA" id="ARBA00022984"/>
    </source>
</evidence>
<feature type="region of interest" description="Disordered" evidence="11">
    <location>
        <begin position="359"/>
        <end position="378"/>
    </location>
</feature>
<evidence type="ECO:0000256" key="1">
    <source>
        <dbReference type="ARBA" id="ARBA00022475"/>
    </source>
</evidence>
<dbReference type="SUPFAM" id="SSF53756">
    <property type="entry name" value="UDP-Glycosyltransferase/glycogen phosphorylase"/>
    <property type="match status" value="1"/>
</dbReference>
<evidence type="ECO:0000256" key="9">
    <source>
        <dbReference type="ARBA" id="ARBA00023316"/>
    </source>
</evidence>
<feature type="binding site" evidence="10">
    <location>
        <position position="196"/>
    </location>
    <ligand>
        <name>UDP-N-acetyl-alpha-D-glucosamine</name>
        <dbReference type="ChEBI" id="CHEBI:57705"/>
    </ligand>
</feature>
<dbReference type="PANTHER" id="PTHR21015:SF22">
    <property type="entry name" value="GLYCOSYLTRANSFERASE"/>
    <property type="match status" value="1"/>
</dbReference>
<dbReference type="GO" id="GO:0071555">
    <property type="term" value="P:cell wall organization"/>
    <property type="evidence" value="ECO:0007669"/>
    <property type="project" value="UniProtKB-KW"/>
</dbReference>
<dbReference type="InterPro" id="IPR004276">
    <property type="entry name" value="GlycoTrans_28_N"/>
</dbReference>